<feature type="region of interest" description="Disordered" evidence="7">
    <location>
        <begin position="58"/>
        <end position="220"/>
    </location>
</feature>
<dbReference type="GO" id="GO:0003676">
    <property type="term" value="F:nucleic acid binding"/>
    <property type="evidence" value="ECO:0007669"/>
    <property type="project" value="InterPro"/>
</dbReference>
<feature type="domain" description="G-patch" evidence="8">
    <location>
        <begin position="230"/>
        <end position="276"/>
    </location>
</feature>
<keyword evidence="3" id="KW-0507">mRNA processing</keyword>
<keyword evidence="5" id="KW-0508">mRNA splicing</keyword>
<feature type="region of interest" description="Disordered" evidence="7">
    <location>
        <begin position="1"/>
        <end position="45"/>
    </location>
</feature>
<feature type="region of interest" description="Disordered" evidence="7">
    <location>
        <begin position="829"/>
        <end position="863"/>
    </location>
</feature>
<feature type="compositionally biased region" description="Polar residues" evidence="7">
    <location>
        <begin position="848"/>
        <end position="862"/>
    </location>
</feature>
<dbReference type="PANTHER" id="PTHR23329">
    <property type="entry name" value="TUFTELIN-INTERACTING PROTEIN 11-RELATED"/>
    <property type="match status" value="1"/>
</dbReference>
<feature type="compositionally biased region" description="Acidic residues" evidence="7">
    <location>
        <begin position="163"/>
        <end position="176"/>
    </location>
</feature>
<evidence type="ECO:0000256" key="4">
    <source>
        <dbReference type="ARBA" id="ARBA00022728"/>
    </source>
</evidence>
<dbReference type="Pfam" id="PF12457">
    <property type="entry name" value="TIP_N"/>
    <property type="match status" value="1"/>
</dbReference>
<dbReference type="GO" id="GO:0000390">
    <property type="term" value="P:spliceosomal complex disassembly"/>
    <property type="evidence" value="ECO:0007669"/>
    <property type="project" value="InterPro"/>
</dbReference>
<evidence type="ECO:0000256" key="3">
    <source>
        <dbReference type="ARBA" id="ARBA00022664"/>
    </source>
</evidence>
<dbReference type="PANTHER" id="PTHR23329:SF1">
    <property type="entry name" value="TUFTELIN-INTERACTING PROTEIN 11"/>
    <property type="match status" value="1"/>
</dbReference>
<accession>A0A0F7SWP4</accession>
<keyword evidence="4" id="KW-0747">Spliceosome</keyword>
<proteinExistence type="inferred from homology"/>
<evidence type="ECO:0000256" key="1">
    <source>
        <dbReference type="ARBA" id="ARBA00004123"/>
    </source>
</evidence>
<dbReference type="PROSITE" id="PS50174">
    <property type="entry name" value="G_PATCH"/>
    <property type="match status" value="1"/>
</dbReference>
<dbReference type="InterPro" id="IPR000467">
    <property type="entry name" value="G_patch_dom"/>
</dbReference>
<feature type="region of interest" description="Disordered" evidence="7">
    <location>
        <begin position="300"/>
        <end position="337"/>
    </location>
</feature>
<evidence type="ECO:0000256" key="6">
    <source>
        <dbReference type="ARBA" id="ARBA00023242"/>
    </source>
</evidence>
<dbReference type="InterPro" id="IPR022159">
    <property type="entry name" value="STIP/TFIP11_N"/>
</dbReference>
<dbReference type="Pfam" id="PF01585">
    <property type="entry name" value="G-patch"/>
    <property type="match status" value="1"/>
</dbReference>
<feature type="compositionally biased region" description="Polar residues" evidence="7">
    <location>
        <begin position="317"/>
        <end position="326"/>
    </location>
</feature>
<name>A0A0F7SWP4_PHARH</name>
<feature type="compositionally biased region" description="Low complexity" evidence="7">
    <location>
        <begin position="92"/>
        <end position="116"/>
    </location>
</feature>
<dbReference type="Pfam" id="PF07842">
    <property type="entry name" value="GCFC"/>
    <property type="match status" value="1"/>
</dbReference>
<comment type="subcellular location">
    <subcellularLocation>
        <location evidence="1">Nucleus</location>
    </subcellularLocation>
</comment>
<evidence type="ECO:0000256" key="2">
    <source>
        <dbReference type="ARBA" id="ARBA00010900"/>
    </source>
</evidence>
<dbReference type="SMART" id="SM00443">
    <property type="entry name" value="G_patch"/>
    <property type="match status" value="1"/>
</dbReference>
<reference evidence="9" key="1">
    <citation type="submission" date="2014-08" db="EMBL/GenBank/DDBJ databases">
        <authorList>
            <person name="Sharma Rahul"/>
            <person name="Thines Marco"/>
        </authorList>
    </citation>
    <scope>NUCLEOTIDE SEQUENCE</scope>
</reference>
<evidence type="ECO:0000256" key="7">
    <source>
        <dbReference type="SAM" id="MobiDB-lite"/>
    </source>
</evidence>
<dbReference type="GO" id="GO:0071008">
    <property type="term" value="C:U2-type post-mRNA release spliceosomal complex"/>
    <property type="evidence" value="ECO:0007669"/>
    <property type="project" value="TreeGrafter"/>
</dbReference>
<evidence type="ECO:0000313" key="9">
    <source>
        <dbReference type="EMBL" id="CED85189.1"/>
    </source>
</evidence>
<sequence length="948" mass="104271">MARRKANKGFLSDGSSSEGLSDDDVDDRTFDQQGDDIEDGDLYARKKRKTGKIDALYGVFAESDDEDLNGRGGAGLGSNRGKSGRATDWTKAPTFTTASSSANPAPAQPPSSQSESVFHGLDIPAFVPVANAPTSAMSPPDEPEVDGKNNSTRGGSSQSDGSSSDEDDSDEEEESAAPETSTRPSFLITAFGASKAKGPQKSFLRKSSPPPKPNAQPLTREDAAAFKKMEGSFGARMLAKQGWQAGVGLGSDGTGIITPVTTKLRGRGMGIGAGGTERTEQSIREAIRKGDLPDPAIEAAAKKAAAKAKAAGKAPPSSDNHPSSSKRGQESWRHNKKVKIRVEHKSYEEILEEAGPGGQSAGVGVIIDATGATPREVSSLSALNLSGPTSEASKLPELRHNLRMICDMTKGDLDALAREGVAVREKRKWLIREDENLKVKLVEEANNISRLQQIHVVINEISGISKTLASTYEPSLAPFIPPFDRLLYEFPEEHSTYSLDEIVVGAVSPVFRRLVSQWQPLESSTELLASLRPWKKAFKFSDAEKEEDAKAVDVYGQARVRKLRKMVDLDVVMTPYESMMWNVWLPKVRSAINNDWQPTNAEPAVQLIKSWTPLLPLFMHDNILDQLILPKLNKSITEWKPRKGGASLQSIVFPWLPFLGKRIDQILEDAKRRIRGLLKGWKVEERVPEELPRWREVFTPNEWDSLILKYILPKLGASLRDDFRVNPRNQILTELENVLPWQGVLRPTMMAQLLESGFFPKWLDVLYIWLIQPKPNFDDITQWYSYWKSVFPESILALPEITSGFKSGLDLMNQAMALGSSAPTRLAKPIFPSHPSSDSRSKRLPSSTTAPTATVKPSSMETPSHVDEITFRSIAQDYVTQRDLIWVPTGRSDVNTGQVLFRISKDGRTGGVVCYVSEDAVYVHESSGDSAGVFKPVTLEEVVKRALK</sequence>
<dbReference type="AlphaFoldDB" id="A0A0F7SWP4"/>
<evidence type="ECO:0000256" key="5">
    <source>
        <dbReference type="ARBA" id="ARBA00023187"/>
    </source>
</evidence>
<comment type="similarity">
    <text evidence="2">Belongs to the TFP11/STIP family.</text>
</comment>
<protein>
    <submittedName>
        <fullName evidence="9">Tuftelin-interacting protein TIP39, contains G-patch domain</fullName>
    </submittedName>
</protein>
<dbReference type="EMBL" id="LN483332">
    <property type="protein sequence ID" value="CED85189.1"/>
    <property type="molecule type" value="Genomic_DNA"/>
</dbReference>
<dbReference type="InterPro" id="IPR045211">
    <property type="entry name" value="TFP11/STIP/Ntr1"/>
</dbReference>
<organism evidence="9">
    <name type="scientific">Phaffia rhodozyma</name>
    <name type="common">Yeast</name>
    <name type="synonym">Xanthophyllomyces dendrorhous</name>
    <dbReference type="NCBI Taxonomy" id="264483"/>
    <lineage>
        <taxon>Eukaryota</taxon>
        <taxon>Fungi</taxon>
        <taxon>Dikarya</taxon>
        <taxon>Basidiomycota</taxon>
        <taxon>Agaricomycotina</taxon>
        <taxon>Tremellomycetes</taxon>
        <taxon>Cystofilobasidiales</taxon>
        <taxon>Mrakiaceae</taxon>
        <taxon>Phaffia</taxon>
    </lineage>
</organism>
<keyword evidence="6" id="KW-0539">Nucleus</keyword>
<dbReference type="InterPro" id="IPR022783">
    <property type="entry name" value="GCFC_dom"/>
</dbReference>
<evidence type="ECO:0000259" key="8">
    <source>
        <dbReference type="PROSITE" id="PS50174"/>
    </source>
</evidence>